<accession>A0ABU5IUE2</accession>
<sequence length="349" mass="40928">MKKRERKKKVGNVVFFPDIEKRLLEKGLEQLQNKDFKQAVTLFEEARKLDHENSDIHIGLVLSYYEAGYLQEAKKVAKEMLKEGIGDYIQAVDLYLMILVQLHEYDEIVTTIEVLLEEREVPIEKYEHFSRMLEFSRRMAEGKAVEDGQVDVMDEVNEFTEASRPLQLDLFTEGDPRELMLTIAQLSNVNIRPYLDQIKQYLKSSEGHPFLKTMLINVLMEHEYDKEVVIEKFNRQQTVEPTQLPNIHDNPQKLEIANMLNTQLEHEDPVLLEHIMSLVERHLFLMYPFELSPGEPRDWAAAYHLVAVNYHGYERTARDVCEVYDSNEENVENAHAFITKIEEISYPII</sequence>
<keyword evidence="2" id="KW-1185">Reference proteome</keyword>
<dbReference type="Proteomes" id="UP001290455">
    <property type="component" value="Unassembled WGS sequence"/>
</dbReference>
<dbReference type="SUPFAM" id="SSF116965">
    <property type="entry name" value="Hypothetical protein MPN330"/>
    <property type="match status" value="1"/>
</dbReference>
<dbReference type="Pfam" id="PF14559">
    <property type="entry name" value="TPR_19"/>
    <property type="match status" value="1"/>
</dbReference>
<dbReference type="SUPFAM" id="SSF48452">
    <property type="entry name" value="TPR-like"/>
    <property type="match status" value="1"/>
</dbReference>
<protein>
    <submittedName>
        <fullName evidence="1">Tetratricopeptide repeat protein</fullName>
    </submittedName>
</protein>
<keyword evidence="1" id="KW-0614">Plasmid</keyword>
<proteinExistence type="predicted"/>
<reference evidence="1 2" key="1">
    <citation type="submission" date="2023-11" db="EMBL/GenBank/DDBJ databases">
        <title>Bacillus jintuensis, isolated from a mudflat on the Beibu Gulf coast.</title>
        <authorList>
            <person name="Li M."/>
        </authorList>
    </citation>
    <scope>NUCLEOTIDE SEQUENCE [LARGE SCALE GENOMIC DNA]</scope>
    <source>
        <strain evidence="1 2">31A1R</strain>
        <plasmid evidence="1">unnamed</plasmid>
    </source>
</reference>
<dbReference type="RefSeq" id="WP_322445320.1">
    <property type="nucleotide sequence ID" value="NZ_JAXOFX010000002.1"/>
</dbReference>
<geneLocation type="plasmid" evidence="1">
    <name>unnamed</name>
</geneLocation>
<evidence type="ECO:0000313" key="2">
    <source>
        <dbReference type="Proteomes" id="UP001290455"/>
    </source>
</evidence>
<dbReference type="InterPro" id="IPR011990">
    <property type="entry name" value="TPR-like_helical_dom_sf"/>
</dbReference>
<comment type="caution">
    <text evidence="1">The sequence shown here is derived from an EMBL/GenBank/DDBJ whole genome shotgun (WGS) entry which is preliminary data.</text>
</comment>
<organism evidence="1 2">
    <name type="scientific">Robertmurraya mangrovi</name>
    <dbReference type="NCBI Taxonomy" id="3098077"/>
    <lineage>
        <taxon>Bacteria</taxon>
        <taxon>Bacillati</taxon>
        <taxon>Bacillota</taxon>
        <taxon>Bacilli</taxon>
        <taxon>Bacillales</taxon>
        <taxon>Bacillaceae</taxon>
        <taxon>Robertmurraya</taxon>
    </lineage>
</organism>
<name>A0ABU5IUE2_9BACI</name>
<dbReference type="Gene3D" id="1.25.40.10">
    <property type="entry name" value="Tetratricopeptide repeat domain"/>
    <property type="match status" value="1"/>
</dbReference>
<gene>
    <name evidence="1" type="ORF">SM124_03330</name>
</gene>
<evidence type="ECO:0000313" key="1">
    <source>
        <dbReference type="EMBL" id="MDZ5470777.1"/>
    </source>
</evidence>
<dbReference type="EMBL" id="JAXOFX010000002">
    <property type="protein sequence ID" value="MDZ5470777.1"/>
    <property type="molecule type" value="Genomic_DNA"/>
</dbReference>